<organism evidence="10 11">
    <name type="scientific">Siminovitchia fordii</name>
    <dbReference type="NCBI Taxonomy" id="254759"/>
    <lineage>
        <taxon>Bacteria</taxon>
        <taxon>Bacillati</taxon>
        <taxon>Bacillota</taxon>
        <taxon>Bacilli</taxon>
        <taxon>Bacillales</taxon>
        <taxon>Bacillaceae</taxon>
        <taxon>Siminovitchia</taxon>
    </lineage>
</organism>
<dbReference type="SUPFAM" id="SSF158911">
    <property type="entry name" value="NEAT domain-like"/>
    <property type="match status" value="8"/>
</dbReference>
<feature type="compositionally biased region" description="Low complexity" evidence="6">
    <location>
        <begin position="1150"/>
        <end position="1172"/>
    </location>
</feature>
<evidence type="ECO:0000256" key="4">
    <source>
        <dbReference type="ARBA" id="ARBA00022729"/>
    </source>
</evidence>
<feature type="region of interest" description="Disordered" evidence="6">
    <location>
        <begin position="151"/>
        <end position="304"/>
    </location>
</feature>
<evidence type="ECO:0000256" key="8">
    <source>
        <dbReference type="SAM" id="SignalP"/>
    </source>
</evidence>
<feature type="region of interest" description="Disordered" evidence="6">
    <location>
        <begin position="1323"/>
        <end position="1360"/>
    </location>
</feature>
<feature type="domain" description="NEAT" evidence="9">
    <location>
        <begin position="822"/>
        <end position="943"/>
    </location>
</feature>
<dbReference type="EMBL" id="BOQT01000011">
    <property type="protein sequence ID" value="GIN21833.1"/>
    <property type="molecule type" value="Genomic_DNA"/>
</dbReference>
<dbReference type="InterPro" id="IPR006635">
    <property type="entry name" value="NEAT_dom"/>
</dbReference>
<evidence type="ECO:0000313" key="11">
    <source>
        <dbReference type="Proteomes" id="UP000680279"/>
    </source>
</evidence>
<reference evidence="10 11" key="1">
    <citation type="submission" date="2021-03" db="EMBL/GenBank/DDBJ databases">
        <title>Antimicrobial resistance genes in bacteria isolated from Japanese honey, and their potential for conferring macrolide and lincosamide resistance in the American foulbrood pathogen Paenibacillus larvae.</title>
        <authorList>
            <person name="Okamoto M."/>
            <person name="Kumagai M."/>
            <person name="Kanamori H."/>
            <person name="Takamatsu D."/>
        </authorList>
    </citation>
    <scope>NUCLEOTIDE SEQUENCE [LARGE SCALE GENOMIC DNA]</scope>
    <source>
        <strain evidence="10 11">J1TS3</strain>
    </source>
</reference>
<dbReference type="Proteomes" id="UP000680279">
    <property type="component" value="Unassembled WGS sequence"/>
</dbReference>
<feature type="compositionally biased region" description="Basic and acidic residues" evidence="6">
    <location>
        <begin position="274"/>
        <end position="285"/>
    </location>
</feature>
<feature type="compositionally biased region" description="Basic and acidic residues" evidence="6">
    <location>
        <begin position="1324"/>
        <end position="1341"/>
    </location>
</feature>
<evidence type="ECO:0000256" key="3">
    <source>
        <dbReference type="ARBA" id="ARBA00022525"/>
    </source>
</evidence>
<evidence type="ECO:0000256" key="6">
    <source>
        <dbReference type="SAM" id="MobiDB-lite"/>
    </source>
</evidence>
<keyword evidence="2" id="KW-0134">Cell wall</keyword>
<dbReference type="PROSITE" id="PS50978">
    <property type="entry name" value="NEAT"/>
    <property type="match status" value="8"/>
</dbReference>
<keyword evidence="5" id="KW-0572">Peptidoglycan-anchor</keyword>
<evidence type="ECO:0000256" key="2">
    <source>
        <dbReference type="ARBA" id="ARBA00022512"/>
    </source>
</evidence>
<sequence>MKRILSVLLIFALTFLSIFPSVPTVFAEAKEDEVYADGEYNLPFQVWKDNADSPSVADEYFEKPAKLIVENGEYTVQATLKNSSWWQYFKVQSGNDFVDVTTVSDENDKRVVQFKVDDLDQILNAKVHIIVPLINYDNQYDIRFKFDTSEIPLASQPGDNENGEEGENPNNGQTPEEGSGSEGGQQENGGDEQDPGNEDGSAEENGGDEQDPGNEDGSAEENGGDEQDPGNEDGSAEENGGDEQDPGNEDGSTEENGGDEQDPGNEDGSAEENGGDKQEPGKEDGTTEENEDGEKTDPETITLEEGNYTIDLEALHAKEDKPSGMARYIDKTASLAVKAGKTFLTLTLTDHKTVTGFQVEGKQPVKEEVNEADNTRAVTYEFDQLTTIMNAQVQYTVGAHNGDQPLRLQFNKDSITEADEKEEDGDTDHPKYADGVYTLPFVVWKELVDEQSVADDYFEKPAKLTIENGKYTVQAELKNSSWWQYFKVQSGNDFIDVTEVSKDEEKDTKIVEFKVDDLDQILNAKVHIIVPFINYDNQYDIRFKFDPSKMELQNGDNKPEPIYLEEGNYTIALNALHAKEDKPSGMARYIDQTASLAVKGGKTLLTLTLTDHKTVTGFQVEGKQPVKEEVDEAKNTRAVTYELDELTTMMNAQVQYTVGAHNGDQPLRLAFDEDSVSEVVVEEPEETSTPIHLEEGNYTIDLEALHAKEDKPSGMARYIDQTASLAVKDGKTLLTLTLTDHKTVTGFQVEGKQPVTEEVNEAKNTRAVTYELDELTTMMNAQVQYTVGAHNGDQPLRLQFNKDTVTVVEDDDKDEEVDQSKYKDGVYKLPFVVWQAEKDEKSVADDYFEKPAQLTIEDGKYTVQAELKNSSWWQYFKVQSGNDFIDVTTVSEDVKKGTRIVKFKVDDLDQILNAKVHIIVPFINYDNKYDIRFKFDTSEIPLSGENPGEGPGENPGEGPGENPGEGPGENPGEGPGENPGEGPGENPGEGPGENPGEGPGKNPGEDDSKYKDGVYTLPFAVWKDKENISSVADGYFIKPATVKIEKGKYTVQTTLKNGSWWKSFQTAFGNKFKEVKTVSENKKDDTRIVQFAVEDLDEILNGKVHIIVKGIPGFEYDNKYDIRFKFHTDQLKLVQNGDNGFVDDSKDPIGGDNNGHSNNGNQNGNNNSNNNGQNGGHGNGGQHQVIDPRNLKDGEYSIEYKVLKYNTNQTSVMNDYVVSPGHLKVKDGKKLLAITLKNSSWITDFKVNQQGKLAATTVLSTDTKADTRVVEFEVGDLFKKLDAWVKVDFDIPGLSYHNEYDVQFAFDPNSIKLLKAGETYPPKGEVDDKKLKPNGETKSEQDNETDTTVPAFDRNGDNINKNNGGITNKLGINPKTADKAKIILFATLLMGSLILLIIKWRRKLGTNN</sequence>
<feature type="domain" description="NEAT" evidence="9">
    <location>
        <begin position="564"/>
        <end position="689"/>
    </location>
</feature>
<keyword evidence="7" id="KW-0472">Membrane</keyword>
<feature type="compositionally biased region" description="Low complexity" evidence="6">
    <location>
        <begin position="168"/>
        <end position="178"/>
    </location>
</feature>
<protein>
    <recommendedName>
        <fullName evidence="9">NEAT domain-containing protein</fullName>
    </recommendedName>
</protein>
<dbReference type="Pfam" id="PF05031">
    <property type="entry name" value="NEAT"/>
    <property type="match status" value="8"/>
</dbReference>
<feature type="region of interest" description="Disordered" evidence="6">
    <location>
        <begin position="1137"/>
        <end position="1188"/>
    </location>
</feature>
<comment type="subcellular location">
    <subcellularLocation>
        <location evidence="1">Secreted</location>
        <location evidence="1">Cell wall</location>
        <topology evidence="1">Peptidoglycan-anchor</topology>
    </subcellularLocation>
</comment>
<feature type="domain" description="NEAT" evidence="9">
    <location>
        <begin position="1010"/>
        <end position="1134"/>
    </location>
</feature>
<dbReference type="Gene3D" id="2.60.40.1850">
    <property type="match status" value="8"/>
</dbReference>
<evidence type="ECO:0000259" key="9">
    <source>
        <dbReference type="PROSITE" id="PS50978"/>
    </source>
</evidence>
<keyword evidence="11" id="KW-1185">Reference proteome</keyword>
<feature type="transmembrane region" description="Helical" evidence="7">
    <location>
        <begin position="1382"/>
        <end position="1400"/>
    </location>
</feature>
<proteinExistence type="predicted"/>
<name>A0ABQ4K7W8_9BACI</name>
<evidence type="ECO:0000313" key="10">
    <source>
        <dbReference type="EMBL" id="GIN21833.1"/>
    </source>
</evidence>
<feature type="signal peptide" evidence="8">
    <location>
        <begin position="1"/>
        <end position="27"/>
    </location>
</feature>
<feature type="region of interest" description="Disordered" evidence="6">
    <location>
        <begin position="940"/>
        <end position="1010"/>
    </location>
</feature>
<keyword evidence="7" id="KW-0812">Transmembrane</keyword>
<dbReference type="InterPro" id="IPR037250">
    <property type="entry name" value="NEAT_dom_sf"/>
</dbReference>
<feature type="domain" description="NEAT" evidence="9">
    <location>
        <begin position="35"/>
        <end position="154"/>
    </location>
</feature>
<dbReference type="CDD" id="cd06920">
    <property type="entry name" value="NEAT"/>
    <property type="match status" value="7"/>
</dbReference>
<feature type="domain" description="NEAT" evidence="9">
    <location>
        <begin position="693"/>
        <end position="818"/>
    </location>
</feature>
<comment type="caution">
    <text evidence="10">The sequence shown here is derived from an EMBL/GenBank/DDBJ whole genome shotgun (WGS) entry which is preliminary data.</text>
</comment>
<keyword evidence="3" id="KW-0964">Secreted</keyword>
<accession>A0ABQ4K7W8</accession>
<feature type="compositionally biased region" description="Acidic residues" evidence="6">
    <location>
        <begin position="189"/>
        <end position="270"/>
    </location>
</feature>
<dbReference type="NCBIfam" id="TIGR03063">
    <property type="entry name" value="srtB_target"/>
    <property type="match status" value="1"/>
</dbReference>
<evidence type="ECO:0000256" key="1">
    <source>
        <dbReference type="ARBA" id="ARBA00004168"/>
    </source>
</evidence>
<feature type="compositionally biased region" description="Gly residues" evidence="6">
    <location>
        <begin position="947"/>
        <end position="1001"/>
    </location>
</feature>
<feature type="domain" description="NEAT" evidence="9">
    <location>
        <begin position="303"/>
        <end position="428"/>
    </location>
</feature>
<dbReference type="InterPro" id="IPR017502">
    <property type="entry name" value="Sortase_SrtB_target"/>
</dbReference>
<gene>
    <name evidence="10" type="ORF">J1TS3_29670</name>
</gene>
<dbReference type="SMART" id="SM00725">
    <property type="entry name" value="NEAT"/>
    <property type="match status" value="8"/>
</dbReference>
<evidence type="ECO:0000256" key="7">
    <source>
        <dbReference type="SAM" id="Phobius"/>
    </source>
</evidence>
<dbReference type="InterPro" id="IPR050436">
    <property type="entry name" value="IsdA"/>
</dbReference>
<evidence type="ECO:0000256" key="5">
    <source>
        <dbReference type="ARBA" id="ARBA00023088"/>
    </source>
</evidence>
<keyword evidence="4 8" id="KW-0732">Signal</keyword>
<dbReference type="PANTHER" id="PTHR37824:SF1">
    <property type="entry name" value="IRON-REGULATED SURFACE DETERMINANT PROTEIN C"/>
    <property type="match status" value="1"/>
</dbReference>
<feature type="domain" description="NEAT" evidence="9">
    <location>
        <begin position="432"/>
        <end position="553"/>
    </location>
</feature>
<dbReference type="PANTHER" id="PTHR37824">
    <property type="entry name" value="IRON-REGULATED SURFACE DETERMINANT PROTEIN C"/>
    <property type="match status" value="1"/>
</dbReference>
<keyword evidence="7" id="KW-1133">Transmembrane helix</keyword>
<feature type="domain" description="NEAT" evidence="9">
    <location>
        <begin position="1191"/>
        <end position="1314"/>
    </location>
</feature>
<feature type="chain" id="PRO_5047479352" description="NEAT domain-containing protein" evidence="8">
    <location>
        <begin position="28"/>
        <end position="1408"/>
    </location>
</feature>